<accession>A0ABX0JKE8</accession>
<dbReference type="InterPro" id="IPR029044">
    <property type="entry name" value="Nucleotide-diphossugar_trans"/>
</dbReference>
<comment type="caution">
    <text evidence="2">The sequence shown here is derived from an EMBL/GenBank/DDBJ whole genome shotgun (WGS) entry which is preliminary data.</text>
</comment>
<evidence type="ECO:0000259" key="1">
    <source>
        <dbReference type="Pfam" id="PF00535"/>
    </source>
</evidence>
<evidence type="ECO:0000313" key="2">
    <source>
        <dbReference type="EMBL" id="NHN83948.1"/>
    </source>
</evidence>
<dbReference type="Proteomes" id="UP000635278">
    <property type="component" value="Unassembled WGS sequence"/>
</dbReference>
<protein>
    <submittedName>
        <fullName evidence="2">Glycosyltransferase</fullName>
    </submittedName>
</protein>
<dbReference type="Pfam" id="PF00535">
    <property type="entry name" value="Glycos_transf_2"/>
    <property type="match status" value="1"/>
</dbReference>
<dbReference type="PANTHER" id="PTHR22916">
    <property type="entry name" value="GLYCOSYLTRANSFERASE"/>
    <property type="match status" value="1"/>
</dbReference>
<dbReference type="SUPFAM" id="SSF53448">
    <property type="entry name" value="Nucleotide-diphospho-sugar transferases"/>
    <property type="match status" value="1"/>
</dbReference>
<dbReference type="EMBL" id="WOTB01000004">
    <property type="protein sequence ID" value="NHN83948.1"/>
    <property type="molecule type" value="Genomic_DNA"/>
</dbReference>
<dbReference type="PANTHER" id="PTHR22916:SF3">
    <property type="entry name" value="UDP-GLCNAC:BETAGAL BETA-1,3-N-ACETYLGLUCOSAMINYLTRANSFERASE-LIKE PROTEIN 1"/>
    <property type="match status" value="1"/>
</dbReference>
<keyword evidence="3" id="KW-1185">Reference proteome</keyword>
<sequence>MQKITISIAMATYNGALFLEEQLRSLAEQSFLPYELVVCDDGSRDETIDILRNFAQSSPFPVRILQNETNLGYADNFMKASALCEGDYVAFCDQDDIWNSEKLEVAANAFINSQVMLFSHGCQLISASGAALRDPEYVIPDGCYRLADLDPLNAFFGFSCVFRRSLLALWDSGKRPIDLISDGRLLAHDRWIYFLATSTGLVVYNSRPLALYRQHGNNFAGSEEFRKKSKFSVIKSVFYKYNNYIYKRSEISRVMNDVVIHLSECGEAYEDNYLLSVYKDMSGFYRSRLELFRKPRFSALVDVLKLKFSGLYDLPRRYSNNRAFWEDIIAIIIARRTK</sequence>
<proteinExistence type="predicted"/>
<dbReference type="InterPro" id="IPR001173">
    <property type="entry name" value="Glyco_trans_2-like"/>
</dbReference>
<reference evidence="2 3" key="1">
    <citation type="journal article" date="2020" name="Int. J. Syst. Evol. Microbiol.">
        <title>Novel acetic acid bacteria from cider fermentations: Acetobacter conturbans sp. nov. and Acetobacter fallax sp. nov.</title>
        <authorList>
            <person name="Sombolestani A.S."/>
            <person name="Cleenwerck I."/>
            <person name="Cnockaert M."/>
            <person name="Borremans W."/>
            <person name="Wieme A.D."/>
            <person name="De Vuyst L."/>
            <person name="Vandamme P."/>
        </authorList>
    </citation>
    <scope>NUCLEOTIDE SEQUENCE [LARGE SCALE GENOMIC DNA]</scope>
    <source>
        <strain evidence="2 3">LMG 30640</strain>
    </source>
</reference>
<name>A0ABX0JKE8_9PROT</name>
<dbReference type="Gene3D" id="3.90.550.10">
    <property type="entry name" value="Spore Coat Polysaccharide Biosynthesis Protein SpsA, Chain A"/>
    <property type="match status" value="1"/>
</dbReference>
<organism evidence="2 3">
    <name type="scientific">Acetobacter musti</name>
    <dbReference type="NCBI Taxonomy" id="864732"/>
    <lineage>
        <taxon>Bacteria</taxon>
        <taxon>Pseudomonadati</taxon>
        <taxon>Pseudomonadota</taxon>
        <taxon>Alphaproteobacteria</taxon>
        <taxon>Acetobacterales</taxon>
        <taxon>Acetobacteraceae</taxon>
        <taxon>Acetobacter</taxon>
    </lineage>
</organism>
<dbReference type="CDD" id="cd04196">
    <property type="entry name" value="GT_2_like_d"/>
    <property type="match status" value="1"/>
</dbReference>
<feature type="domain" description="Glycosyltransferase 2-like" evidence="1">
    <location>
        <begin position="7"/>
        <end position="113"/>
    </location>
</feature>
<dbReference type="RefSeq" id="WP_173582339.1">
    <property type="nucleotide sequence ID" value="NZ_WOTB01000004.1"/>
</dbReference>
<gene>
    <name evidence="2" type="ORF">GOB93_04730</name>
</gene>
<evidence type="ECO:0000313" key="3">
    <source>
        <dbReference type="Proteomes" id="UP000635278"/>
    </source>
</evidence>